<keyword evidence="5" id="KW-0804">Transcription</keyword>
<organism evidence="7 8">
    <name type="scientific">Actinophytocola oryzae</name>
    <dbReference type="NCBI Taxonomy" id="502181"/>
    <lineage>
        <taxon>Bacteria</taxon>
        <taxon>Bacillati</taxon>
        <taxon>Actinomycetota</taxon>
        <taxon>Actinomycetes</taxon>
        <taxon>Pseudonocardiales</taxon>
        <taxon>Pseudonocardiaceae</taxon>
    </lineage>
</organism>
<dbReference type="GO" id="GO:0003677">
    <property type="term" value="F:DNA binding"/>
    <property type="evidence" value="ECO:0007669"/>
    <property type="project" value="UniProtKB-KW"/>
</dbReference>
<evidence type="ECO:0000313" key="8">
    <source>
        <dbReference type="Proteomes" id="UP000294927"/>
    </source>
</evidence>
<dbReference type="InterPro" id="IPR013324">
    <property type="entry name" value="RNA_pol_sigma_r3/r4-like"/>
</dbReference>
<dbReference type="InterPro" id="IPR014284">
    <property type="entry name" value="RNA_pol_sigma-70_dom"/>
</dbReference>
<name>A0A4R7VMN7_9PSEU</name>
<dbReference type="InterPro" id="IPR039425">
    <property type="entry name" value="RNA_pol_sigma-70-like"/>
</dbReference>
<evidence type="ECO:0000256" key="4">
    <source>
        <dbReference type="ARBA" id="ARBA00023125"/>
    </source>
</evidence>
<evidence type="ECO:0000259" key="6">
    <source>
        <dbReference type="Pfam" id="PF08281"/>
    </source>
</evidence>
<reference evidence="7 8" key="1">
    <citation type="submission" date="2019-03" db="EMBL/GenBank/DDBJ databases">
        <title>Genomic Encyclopedia of Archaeal and Bacterial Type Strains, Phase II (KMG-II): from individual species to whole genera.</title>
        <authorList>
            <person name="Goeker M."/>
        </authorList>
    </citation>
    <scope>NUCLEOTIDE SEQUENCE [LARGE SCALE GENOMIC DNA]</scope>
    <source>
        <strain evidence="7 8">DSM 45499</strain>
    </source>
</reference>
<dbReference type="Pfam" id="PF08281">
    <property type="entry name" value="Sigma70_r4_2"/>
    <property type="match status" value="1"/>
</dbReference>
<dbReference type="GO" id="GO:0006352">
    <property type="term" value="P:DNA-templated transcription initiation"/>
    <property type="evidence" value="ECO:0007669"/>
    <property type="project" value="InterPro"/>
</dbReference>
<sequence>MNTATEPGPRTDRAGFDALFDRCFEPMKRLAFLLGADDPENIAQEAFVRLHDRWAALAGADKAPAYLRRTVVNLSHSRLRHLRIVRRAPRERGTDAASAESLALANQAVWDALATLTRRQRQVLVLRYWLDLDQQAIADTLGIAVGTVKATTNHAMAAMRDALAGEDAR</sequence>
<keyword evidence="2" id="KW-0805">Transcription regulation</keyword>
<comment type="similarity">
    <text evidence="1">Belongs to the sigma-70 factor family. ECF subfamily.</text>
</comment>
<dbReference type="SUPFAM" id="SSF88946">
    <property type="entry name" value="Sigma2 domain of RNA polymerase sigma factors"/>
    <property type="match status" value="1"/>
</dbReference>
<protein>
    <submittedName>
        <fullName evidence="7">RNA polymerase sigma factor (Sigma-70 family)</fullName>
    </submittedName>
</protein>
<proteinExistence type="inferred from homology"/>
<dbReference type="PANTHER" id="PTHR43133:SF50">
    <property type="entry name" value="ECF RNA POLYMERASE SIGMA FACTOR SIGM"/>
    <property type="match status" value="1"/>
</dbReference>
<evidence type="ECO:0000256" key="5">
    <source>
        <dbReference type="ARBA" id="ARBA00023163"/>
    </source>
</evidence>
<feature type="domain" description="RNA polymerase sigma factor 70 region 4 type 2" evidence="6">
    <location>
        <begin position="107"/>
        <end position="159"/>
    </location>
</feature>
<dbReference type="GO" id="GO:0016987">
    <property type="term" value="F:sigma factor activity"/>
    <property type="evidence" value="ECO:0007669"/>
    <property type="project" value="UniProtKB-KW"/>
</dbReference>
<dbReference type="AlphaFoldDB" id="A0A4R7VMN7"/>
<keyword evidence="4" id="KW-0238">DNA-binding</keyword>
<dbReference type="InterPro" id="IPR036388">
    <property type="entry name" value="WH-like_DNA-bd_sf"/>
</dbReference>
<keyword evidence="3" id="KW-0731">Sigma factor</keyword>
<dbReference type="EMBL" id="SOCP01000006">
    <property type="protein sequence ID" value="TDV50772.1"/>
    <property type="molecule type" value="Genomic_DNA"/>
</dbReference>
<dbReference type="SUPFAM" id="SSF88659">
    <property type="entry name" value="Sigma3 and sigma4 domains of RNA polymerase sigma factors"/>
    <property type="match status" value="1"/>
</dbReference>
<dbReference type="InterPro" id="IPR013325">
    <property type="entry name" value="RNA_pol_sigma_r2"/>
</dbReference>
<dbReference type="CDD" id="cd06171">
    <property type="entry name" value="Sigma70_r4"/>
    <property type="match status" value="1"/>
</dbReference>
<gene>
    <name evidence="7" type="ORF">CLV71_106114</name>
</gene>
<accession>A0A4R7VMN7</accession>
<keyword evidence="8" id="KW-1185">Reference proteome</keyword>
<dbReference type="Gene3D" id="1.10.1740.10">
    <property type="match status" value="1"/>
</dbReference>
<dbReference type="NCBIfam" id="TIGR02937">
    <property type="entry name" value="sigma70-ECF"/>
    <property type="match status" value="1"/>
</dbReference>
<dbReference type="PANTHER" id="PTHR43133">
    <property type="entry name" value="RNA POLYMERASE ECF-TYPE SIGMA FACTO"/>
    <property type="match status" value="1"/>
</dbReference>
<evidence type="ECO:0000256" key="1">
    <source>
        <dbReference type="ARBA" id="ARBA00010641"/>
    </source>
</evidence>
<dbReference type="InterPro" id="IPR013249">
    <property type="entry name" value="RNA_pol_sigma70_r4_t2"/>
</dbReference>
<dbReference type="Proteomes" id="UP000294927">
    <property type="component" value="Unassembled WGS sequence"/>
</dbReference>
<evidence type="ECO:0000313" key="7">
    <source>
        <dbReference type="EMBL" id="TDV50772.1"/>
    </source>
</evidence>
<dbReference type="Gene3D" id="1.10.10.10">
    <property type="entry name" value="Winged helix-like DNA-binding domain superfamily/Winged helix DNA-binding domain"/>
    <property type="match status" value="1"/>
</dbReference>
<comment type="caution">
    <text evidence="7">The sequence shown here is derived from an EMBL/GenBank/DDBJ whole genome shotgun (WGS) entry which is preliminary data.</text>
</comment>
<evidence type="ECO:0000256" key="3">
    <source>
        <dbReference type="ARBA" id="ARBA00023082"/>
    </source>
</evidence>
<evidence type="ECO:0000256" key="2">
    <source>
        <dbReference type="ARBA" id="ARBA00023015"/>
    </source>
</evidence>
<dbReference type="RefSeq" id="WP_243866553.1">
    <property type="nucleotide sequence ID" value="NZ_SOCP01000006.1"/>
</dbReference>